<feature type="compositionally biased region" description="Basic and acidic residues" evidence="1">
    <location>
        <begin position="658"/>
        <end position="668"/>
    </location>
</feature>
<feature type="region of interest" description="Disordered" evidence="1">
    <location>
        <begin position="658"/>
        <end position="694"/>
    </location>
</feature>
<dbReference type="OMA" id="CPRNHKI"/>
<accession>A0A8S1V3V7</accession>
<evidence type="ECO:0000313" key="2">
    <source>
        <dbReference type="EMBL" id="CAD8171534.1"/>
    </source>
</evidence>
<evidence type="ECO:0000256" key="1">
    <source>
        <dbReference type="SAM" id="MobiDB-lite"/>
    </source>
</evidence>
<evidence type="ECO:0000313" key="3">
    <source>
        <dbReference type="Proteomes" id="UP000683925"/>
    </source>
</evidence>
<reference evidence="2" key="1">
    <citation type="submission" date="2021-01" db="EMBL/GenBank/DDBJ databases">
        <authorList>
            <consortium name="Genoscope - CEA"/>
            <person name="William W."/>
        </authorList>
    </citation>
    <scope>NUCLEOTIDE SEQUENCE</scope>
</reference>
<feature type="compositionally biased region" description="Polar residues" evidence="1">
    <location>
        <begin position="317"/>
        <end position="397"/>
    </location>
</feature>
<name>A0A8S1V3V7_PAROT</name>
<feature type="compositionally biased region" description="Basic and acidic residues" evidence="1">
    <location>
        <begin position="425"/>
        <end position="461"/>
    </location>
</feature>
<feature type="compositionally biased region" description="Polar residues" evidence="1">
    <location>
        <begin position="487"/>
        <end position="509"/>
    </location>
</feature>
<organism evidence="2 3">
    <name type="scientific">Paramecium octaurelia</name>
    <dbReference type="NCBI Taxonomy" id="43137"/>
    <lineage>
        <taxon>Eukaryota</taxon>
        <taxon>Sar</taxon>
        <taxon>Alveolata</taxon>
        <taxon>Ciliophora</taxon>
        <taxon>Intramacronucleata</taxon>
        <taxon>Oligohymenophorea</taxon>
        <taxon>Peniculida</taxon>
        <taxon>Parameciidae</taxon>
        <taxon>Paramecium</taxon>
    </lineage>
</organism>
<dbReference type="Proteomes" id="UP000683925">
    <property type="component" value="Unassembled WGS sequence"/>
</dbReference>
<feature type="compositionally biased region" description="Basic and acidic residues" evidence="1">
    <location>
        <begin position="288"/>
        <end position="298"/>
    </location>
</feature>
<keyword evidence="3" id="KW-1185">Reference proteome</keyword>
<comment type="caution">
    <text evidence="2">The sequence shown here is derived from an EMBL/GenBank/DDBJ whole genome shotgun (WGS) entry which is preliminary data.</text>
</comment>
<sequence>MNQNQEKKNEKKAPFIITAPKQVISSAYLHISDFEEKPRFIVDENGNKVFQKLNPPPEKSNVKAGNTELLIRKIPYEDDPYERKECIARYEQLQNKVKIPCPFKCPRNHKIKEKEVLKEKTDEYGRKVIKRSLSRLLSATKSKEQTEKLNKLMVKADTLFRSRKIVNTDKQSLNVYGFDKGVFVNVDKWKNVLNTLEKKEEEELQKSKLSFQKQRKELKQQHILESTLKKKEKEVKEQKDKEIKEQRELKNKSIKEQKIQKELKYKELHEQKDQKFRNYEQLQNTSKISEDPRIDLTPKNKSILSHHQESTKMFKPTTPSSFQRKYNQQDLKNQSFHSMSGSQEINKQTTLDKSNQVQHQVISKQKSTVQTPKSDSSILKQVQQIEVKSVKSNQQSQKTDKVKMKNSIINQTQQNQSQKSYSQRLKSEEERKSNYYSEERKIQDKDERSRYSEERKSDRQKSKAKNQETNQRIIMKPQNFKRAGSFKNPNIPKQENQQQPKLRASSSGKRVQEEKPLNLNKITLPKKLVASNDKLDKGDLFKVMESEKKYLQEQQINEVNKNQSSLNNFTEQHSDKMNHHAVNNDDKLNEDSQIGKEISQDLLINKIVILSENSHSNQIDTLKEDLNIIQNNNPNENLSIHIDVKKDRQIMDDKIVENPQIIKEDQKSQDLSNNKLDRIDEDSNSNKNDKPLQDQVIMQIDKQNESKLSNNDNAINDEVIGSKDIDQNMEFIEQPVNQGLLNINDPHKNEKEKEQNMVGSGKQISIMQNSTPMQLQYQKGVSQIQSTNSLLIKQESNFLKDSLLTESLAESQFKETKGLDKQLLSSQLNEQDSINLSESQVTLKSAIQQSQLWQKLQ</sequence>
<dbReference type="OrthoDB" id="311179at2759"/>
<proteinExistence type="predicted"/>
<dbReference type="EMBL" id="CAJJDP010000057">
    <property type="protein sequence ID" value="CAD8171534.1"/>
    <property type="molecule type" value="Genomic_DNA"/>
</dbReference>
<feature type="compositionally biased region" description="Low complexity" evidence="1">
    <location>
        <begin position="405"/>
        <end position="423"/>
    </location>
</feature>
<protein>
    <submittedName>
        <fullName evidence="2">Uncharacterized protein</fullName>
    </submittedName>
</protein>
<feature type="region of interest" description="Disordered" evidence="1">
    <location>
        <begin position="275"/>
        <end position="515"/>
    </location>
</feature>
<gene>
    <name evidence="2" type="ORF">POCTA_138.1.T0580182</name>
</gene>
<dbReference type="AlphaFoldDB" id="A0A8S1V3V7"/>